<reference evidence="2" key="1">
    <citation type="journal article" date="2019" name="Int. J. Syst. Evol. Microbiol.">
        <title>The Global Catalogue of Microorganisms (GCM) 10K type strain sequencing project: providing services to taxonomists for standard genome sequencing and annotation.</title>
        <authorList>
            <consortium name="The Broad Institute Genomics Platform"/>
            <consortium name="The Broad Institute Genome Sequencing Center for Infectious Disease"/>
            <person name="Wu L."/>
            <person name="Ma J."/>
        </authorList>
    </citation>
    <scope>NUCLEOTIDE SEQUENCE [LARGE SCALE GENOMIC DNA]</scope>
    <source>
        <strain evidence="2">DFY28</strain>
    </source>
</reference>
<dbReference type="Proteomes" id="UP001596098">
    <property type="component" value="Unassembled WGS sequence"/>
</dbReference>
<accession>A0ABW1QTV1</accession>
<evidence type="ECO:0000313" key="2">
    <source>
        <dbReference type="Proteomes" id="UP001596098"/>
    </source>
</evidence>
<protein>
    <recommendedName>
        <fullName evidence="3">ATPase</fullName>
    </recommendedName>
</protein>
<sequence length="141" mass="15146">MSDLDAVEGAIRGVDEMLRELRRAAASAEDIVAATESALTVLASARTDSEAASRNRKDSRAFEDAYDGLRGLQRRAALMSEDATEIVTRTQRASDAIDFAHSQVAALSNPNAAERLNNRLTSAKDILDVARSDASQIRPAT</sequence>
<proteinExistence type="predicted"/>
<organism evidence="1 2">
    <name type="scientific">Nocardioides yefusunii</name>
    <dbReference type="NCBI Taxonomy" id="2500546"/>
    <lineage>
        <taxon>Bacteria</taxon>
        <taxon>Bacillati</taxon>
        <taxon>Actinomycetota</taxon>
        <taxon>Actinomycetes</taxon>
        <taxon>Propionibacteriales</taxon>
        <taxon>Nocardioidaceae</taxon>
        <taxon>Nocardioides</taxon>
    </lineage>
</organism>
<comment type="caution">
    <text evidence="1">The sequence shown here is derived from an EMBL/GenBank/DDBJ whole genome shotgun (WGS) entry which is preliminary data.</text>
</comment>
<dbReference type="EMBL" id="JBHSQI010000001">
    <property type="protein sequence ID" value="MFC6152428.1"/>
    <property type="molecule type" value="Genomic_DNA"/>
</dbReference>
<evidence type="ECO:0008006" key="3">
    <source>
        <dbReference type="Google" id="ProtNLM"/>
    </source>
</evidence>
<evidence type="ECO:0000313" key="1">
    <source>
        <dbReference type="EMBL" id="MFC6152428.1"/>
    </source>
</evidence>
<gene>
    <name evidence="1" type="ORF">ACFPWU_01950</name>
</gene>
<dbReference type="RefSeq" id="WP_128220699.1">
    <property type="nucleotide sequence ID" value="NZ_CP034929.1"/>
</dbReference>
<name>A0ABW1QTV1_9ACTN</name>
<keyword evidence="2" id="KW-1185">Reference proteome</keyword>